<protein>
    <submittedName>
        <fullName evidence="2">Putative ribonuclease H protein</fullName>
    </submittedName>
</protein>
<dbReference type="Pfam" id="PF00078">
    <property type="entry name" value="RVT_1"/>
    <property type="match status" value="1"/>
</dbReference>
<reference evidence="2 3" key="1">
    <citation type="journal article" date="2018" name="PLoS Genet.">
        <title>Population sequencing reveals clonal diversity and ancestral inbreeding in the grapevine cultivar Chardonnay.</title>
        <authorList>
            <person name="Roach M.J."/>
            <person name="Johnson D.L."/>
            <person name="Bohlmann J."/>
            <person name="van Vuuren H.J."/>
            <person name="Jones S.J."/>
            <person name="Pretorius I.S."/>
            <person name="Schmidt S.A."/>
            <person name="Borneman A.R."/>
        </authorList>
    </citation>
    <scope>NUCLEOTIDE SEQUENCE [LARGE SCALE GENOMIC DNA]</scope>
    <source>
        <strain evidence="3">cv. Chardonnay</strain>
        <tissue evidence="2">Leaf</tissue>
    </source>
</reference>
<evidence type="ECO:0000313" key="2">
    <source>
        <dbReference type="EMBL" id="RVW92910.1"/>
    </source>
</evidence>
<comment type="caution">
    <text evidence="2">The sequence shown here is derived from an EMBL/GenBank/DDBJ whole genome shotgun (WGS) entry which is preliminary data.</text>
</comment>
<sequence length="632" mass="72010">MSTGRRSTKFIKSLISEKGETLSNIEVISEEIVNFFGKLYSKPEGDSWRIEGIDWVPISRESAIWLDRPFSEEEVQMAIFQLNKEKAPSPDGFTIAVYQECWDVIKENLIRVFLEFHTKGVLSGRLRKILHETISGSQGAFIEGRHILDAVLIANEVVDEKRKARVNGNAKGWVKASRGLRQGDPLSPFLFTLVADVLSRLMIRAEETGITEGFFVGRDRTRVSLLQFANDTIFFSKASMEHLQNLKIILVVFGQVSGLKINLEKNTISSINTRQELLSNLASVLDCRVSKWPLSYLGLPLEGNPTIIGFWDPVVKRISRRLDGWKKAFLSLGGRITLIQSYLSHIPSYFLSLFKIPVSIASKIEKMQKDFLWSGAKEGKKDHLIRWEVVSRPKELGGLGFGKTSMRNIALLGKWLWRFPRERSSLWHKVIASIYGTHPNGWDANMMVRWSHRCPWKAIAQVFQRLMSSLSSVFFSPSLVDSRVWSLSSSGLFSMKSFLLALSKVSSPILFLPTKFLWSSKAPSKVKALAWLVAHGKVPPRSFEDMLVITFKGLGNSLRGKTLWQITCLILIWMVWQERNNRIFEDKGRTKEMLWDLIRFYSSLWASCTEAFRRVPLSVLQLNWIAVCASKV</sequence>
<organism evidence="2 3">
    <name type="scientific">Vitis vinifera</name>
    <name type="common">Grape</name>
    <dbReference type="NCBI Taxonomy" id="29760"/>
    <lineage>
        <taxon>Eukaryota</taxon>
        <taxon>Viridiplantae</taxon>
        <taxon>Streptophyta</taxon>
        <taxon>Embryophyta</taxon>
        <taxon>Tracheophyta</taxon>
        <taxon>Spermatophyta</taxon>
        <taxon>Magnoliopsida</taxon>
        <taxon>eudicotyledons</taxon>
        <taxon>Gunneridae</taxon>
        <taxon>Pentapetalae</taxon>
        <taxon>rosids</taxon>
        <taxon>Vitales</taxon>
        <taxon>Vitaceae</taxon>
        <taxon>Viteae</taxon>
        <taxon>Vitis</taxon>
    </lineage>
</organism>
<evidence type="ECO:0000313" key="3">
    <source>
        <dbReference type="Proteomes" id="UP000288805"/>
    </source>
</evidence>
<dbReference type="InterPro" id="IPR000477">
    <property type="entry name" value="RT_dom"/>
</dbReference>
<proteinExistence type="predicted"/>
<dbReference type="PANTHER" id="PTHR33116">
    <property type="entry name" value="REVERSE TRANSCRIPTASE ZINC-BINDING DOMAIN-CONTAINING PROTEIN-RELATED-RELATED"/>
    <property type="match status" value="1"/>
</dbReference>
<dbReference type="PROSITE" id="PS50878">
    <property type="entry name" value="RT_POL"/>
    <property type="match status" value="1"/>
</dbReference>
<evidence type="ECO:0000259" key="1">
    <source>
        <dbReference type="PROSITE" id="PS50878"/>
    </source>
</evidence>
<feature type="domain" description="Reverse transcriptase" evidence="1">
    <location>
        <begin position="1"/>
        <end position="301"/>
    </location>
</feature>
<accession>A0A438I873</accession>
<name>A0A438I873_VITVI</name>
<gene>
    <name evidence="2" type="primary">VvCHDp000001_538</name>
    <name evidence="2" type="ORF">CK203_040482</name>
</gene>
<dbReference type="Proteomes" id="UP000288805">
    <property type="component" value="Unassembled WGS sequence"/>
</dbReference>
<dbReference type="AlphaFoldDB" id="A0A438I873"/>
<dbReference type="EMBL" id="QGNW01000133">
    <property type="protein sequence ID" value="RVW92910.1"/>
    <property type="molecule type" value="Genomic_DNA"/>
</dbReference>
<dbReference type="PANTHER" id="PTHR33116:SF78">
    <property type="entry name" value="OS12G0587133 PROTEIN"/>
    <property type="match status" value="1"/>
</dbReference>